<dbReference type="EMBL" id="BARW01012903">
    <property type="protein sequence ID" value="GAI74250.1"/>
    <property type="molecule type" value="Genomic_DNA"/>
</dbReference>
<dbReference type="InterPro" id="IPR028987">
    <property type="entry name" value="ATP_synth_B-like_membr_sf"/>
</dbReference>
<dbReference type="SUPFAM" id="SSF81573">
    <property type="entry name" value="F1F0 ATP synthase subunit B, membrane domain"/>
    <property type="match status" value="1"/>
</dbReference>
<keyword evidence="1" id="KW-0175">Coiled coil</keyword>
<evidence type="ECO:0008006" key="3">
    <source>
        <dbReference type="Google" id="ProtNLM"/>
    </source>
</evidence>
<dbReference type="Gene3D" id="1.20.5.2950">
    <property type="match status" value="1"/>
</dbReference>
<protein>
    <recommendedName>
        <fullName evidence="3">ATP synthase archaeal subunit H</fullName>
    </recommendedName>
</protein>
<comment type="caution">
    <text evidence="2">The sequence shown here is derived from an EMBL/GenBank/DDBJ whole genome shotgun (WGS) entry which is preliminary data.</text>
</comment>
<reference evidence="2" key="1">
    <citation type="journal article" date="2014" name="Front. Microbiol.">
        <title>High frequency of phylogenetically diverse reductive dehalogenase-homologous genes in deep subseafloor sedimentary metagenomes.</title>
        <authorList>
            <person name="Kawai M."/>
            <person name="Futagami T."/>
            <person name="Toyoda A."/>
            <person name="Takaki Y."/>
            <person name="Nishi S."/>
            <person name="Hori S."/>
            <person name="Arai W."/>
            <person name="Tsubouchi T."/>
            <person name="Morono Y."/>
            <person name="Uchiyama I."/>
            <person name="Ito T."/>
            <person name="Fujiyama A."/>
            <person name="Inagaki F."/>
            <person name="Takami H."/>
        </authorList>
    </citation>
    <scope>NUCLEOTIDE SEQUENCE</scope>
    <source>
        <strain evidence="2">Expedition CK06-06</strain>
    </source>
</reference>
<proteinExistence type="predicted"/>
<organism evidence="2">
    <name type="scientific">marine sediment metagenome</name>
    <dbReference type="NCBI Taxonomy" id="412755"/>
    <lineage>
        <taxon>unclassified sequences</taxon>
        <taxon>metagenomes</taxon>
        <taxon>ecological metagenomes</taxon>
    </lineage>
</organism>
<evidence type="ECO:0000256" key="1">
    <source>
        <dbReference type="SAM" id="Coils"/>
    </source>
</evidence>
<evidence type="ECO:0000313" key="2">
    <source>
        <dbReference type="EMBL" id="GAI74250.1"/>
    </source>
</evidence>
<feature type="non-terminal residue" evidence="2">
    <location>
        <position position="1"/>
    </location>
</feature>
<dbReference type="NCBIfam" id="TIGR02926">
    <property type="entry name" value="AhaH"/>
    <property type="match status" value="1"/>
</dbReference>
<dbReference type="AlphaFoldDB" id="X1SFQ4"/>
<gene>
    <name evidence="2" type="ORF">S12H4_24014</name>
</gene>
<accession>X1SFQ4</accession>
<dbReference type="InterPro" id="IPR014275">
    <property type="entry name" value="ATPase_A1A0-cplx_hsu"/>
</dbReference>
<sequence length="100" mass="11441">IEEVKKTERAADKIIKDANDKAEKIVNDAREEAGKLIERIKEEAKKEGKIIIKSEEKLASIEADNIIKKNKREKEEIHKSSFENIDIAVKMVIEKVLEGK</sequence>
<feature type="coiled-coil region" evidence="1">
    <location>
        <begin position="19"/>
        <end position="46"/>
    </location>
</feature>
<name>X1SFQ4_9ZZZZ</name>